<dbReference type="AlphaFoldDB" id="A0A317E6K1"/>
<evidence type="ECO:0000256" key="2">
    <source>
        <dbReference type="ARBA" id="ARBA00022679"/>
    </source>
</evidence>
<gene>
    <name evidence="7" type="ORF">DKG74_09880</name>
</gene>
<dbReference type="EMBL" id="QGLE01000005">
    <property type="protein sequence ID" value="PWR22738.1"/>
    <property type="molecule type" value="Genomic_DNA"/>
</dbReference>
<dbReference type="InterPro" id="IPR001690">
    <property type="entry name" value="Autoind_synthase"/>
</dbReference>
<dbReference type="EC" id="2.3.1.184" evidence="6"/>
<dbReference type="Pfam" id="PF00765">
    <property type="entry name" value="Autoind_synth"/>
    <property type="match status" value="1"/>
</dbReference>
<keyword evidence="2 6" id="KW-0808">Transferase</keyword>
<dbReference type="PROSITE" id="PS51187">
    <property type="entry name" value="AUTOINDUCER_SYNTH_2"/>
    <property type="match status" value="1"/>
</dbReference>
<dbReference type="Gene3D" id="3.40.630.30">
    <property type="match status" value="1"/>
</dbReference>
<protein>
    <recommendedName>
        <fullName evidence="6">Acyl-homoserine-lactone synthase</fullName>
        <ecNumber evidence="6">2.3.1.184</ecNumber>
    </recommendedName>
    <alternativeName>
        <fullName evidence="6">Autoinducer synthesis protein</fullName>
    </alternativeName>
</protein>
<evidence type="ECO:0000256" key="5">
    <source>
        <dbReference type="PROSITE-ProRule" id="PRU00533"/>
    </source>
</evidence>
<dbReference type="PANTHER" id="PTHR39322:SF1">
    <property type="entry name" value="ISOVALERYL-HOMOSERINE LACTONE SYNTHASE"/>
    <property type="match status" value="1"/>
</dbReference>
<name>A0A317E6K1_9PROT</name>
<evidence type="ECO:0000256" key="6">
    <source>
        <dbReference type="RuleBase" id="RU361135"/>
    </source>
</evidence>
<dbReference type="Proteomes" id="UP000245461">
    <property type="component" value="Unassembled WGS sequence"/>
</dbReference>
<keyword evidence="4 5" id="KW-0071">Autoinducer synthesis</keyword>
<dbReference type="RefSeq" id="WP_109905244.1">
    <property type="nucleotide sequence ID" value="NZ_QGLE01000005.1"/>
</dbReference>
<evidence type="ECO:0000313" key="8">
    <source>
        <dbReference type="Proteomes" id="UP000245461"/>
    </source>
</evidence>
<evidence type="ECO:0000313" key="7">
    <source>
        <dbReference type="EMBL" id="PWR22738.1"/>
    </source>
</evidence>
<dbReference type="InterPro" id="IPR016181">
    <property type="entry name" value="Acyl_CoA_acyltransferase"/>
</dbReference>
<evidence type="ECO:0000256" key="3">
    <source>
        <dbReference type="ARBA" id="ARBA00022691"/>
    </source>
</evidence>
<accession>A0A317E6K1</accession>
<dbReference type="GO" id="GO:0009372">
    <property type="term" value="P:quorum sensing"/>
    <property type="evidence" value="ECO:0007669"/>
    <property type="project" value="UniProtKB-UniRule"/>
</dbReference>
<dbReference type="OrthoDB" id="6169313at2"/>
<keyword evidence="1 5" id="KW-0673">Quorum sensing</keyword>
<dbReference type="GO" id="GO:0061579">
    <property type="term" value="F:N-acyl homoserine lactone synthase activity"/>
    <property type="evidence" value="ECO:0007669"/>
    <property type="project" value="UniProtKB-UniRule"/>
</dbReference>
<organism evidence="7 8">
    <name type="scientific">Zavarzinia aquatilis</name>
    <dbReference type="NCBI Taxonomy" id="2211142"/>
    <lineage>
        <taxon>Bacteria</taxon>
        <taxon>Pseudomonadati</taxon>
        <taxon>Pseudomonadota</taxon>
        <taxon>Alphaproteobacteria</taxon>
        <taxon>Rhodospirillales</taxon>
        <taxon>Zavarziniaceae</taxon>
        <taxon>Zavarzinia</taxon>
    </lineage>
</organism>
<dbReference type="PRINTS" id="PR01549">
    <property type="entry name" value="AUTOINDCRSYN"/>
</dbReference>
<proteinExistence type="inferred from homology"/>
<sequence>MIEVIGPWNRANHTRTLEAMFRLRHQVFVEEMGWQLPLAKDGLEIDQFDTARTIYLVCRGDDGDIAGSMRLIPSVLPHLLGDVFPGLCNGPVPRGPAIFESSRSCVSRRVRETDRRGTVWGALSCGMIEYAMLRELDFITAVMDRRMVGMAQAADWHLNVLGPEIEMGGIGVVGVTMPIDEIALQTVRRQRGVPDPVLSLRFTDAAIAA</sequence>
<evidence type="ECO:0000256" key="1">
    <source>
        <dbReference type="ARBA" id="ARBA00022654"/>
    </source>
</evidence>
<dbReference type="PANTHER" id="PTHR39322">
    <property type="entry name" value="ACYL-HOMOSERINE-LACTONE SYNTHASE"/>
    <property type="match status" value="1"/>
</dbReference>
<keyword evidence="8" id="KW-1185">Reference proteome</keyword>
<keyword evidence="3 6" id="KW-0949">S-adenosyl-L-methionine</keyword>
<comment type="catalytic activity">
    <reaction evidence="6">
        <text>a fatty acyl-[ACP] + S-adenosyl-L-methionine = an N-acyl-L-homoserine lactone + S-methyl-5'-thioadenosine + holo-[ACP] + H(+)</text>
        <dbReference type="Rhea" id="RHEA:10096"/>
        <dbReference type="Rhea" id="RHEA-COMP:9685"/>
        <dbReference type="Rhea" id="RHEA-COMP:14125"/>
        <dbReference type="ChEBI" id="CHEBI:15378"/>
        <dbReference type="ChEBI" id="CHEBI:17509"/>
        <dbReference type="ChEBI" id="CHEBI:55474"/>
        <dbReference type="ChEBI" id="CHEBI:59789"/>
        <dbReference type="ChEBI" id="CHEBI:64479"/>
        <dbReference type="ChEBI" id="CHEBI:138651"/>
        <dbReference type="EC" id="2.3.1.184"/>
    </reaction>
</comment>
<evidence type="ECO:0000256" key="4">
    <source>
        <dbReference type="ARBA" id="ARBA00022929"/>
    </source>
</evidence>
<comment type="similarity">
    <text evidence="5 6">Belongs to the autoinducer synthase family.</text>
</comment>
<dbReference type="SUPFAM" id="SSF55729">
    <property type="entry name" value="Acyl-CoA N-acyltransferases (Nat)"/>
    <property type="match status" value="1"/>
</dbReference>
<comment type="caution">
    <text evidence="7">The sequence shown here is derived from an EMBL/GenBank/DDBJ whole genome shotgun (WGS) entry which is preliminary data.</text>
</comment>
<reference evidence="7 8" key="1">
    <citation type="submission" date="2018-05" db="EMBL/GenBank/DDBJ databases">
        <title>Zavarzinia sp. HR-AS.</title>
        <authorList>
            <person name="Lee Y."/>
            <person name="Jeon C.O."/>
        </authorList>
    </citation>
    <scope>NUCLEOTIDE SEQUENCE [LARGE SCALE GENOMIC DNA]</scope>
    <source>
        <strain evidence="7 8">HR-AS</strain>
    </source>
</reference>
<dbReference type="GO" id="GO:0007165">
    <property type="term" value="P:signal transduction"/>
    <property type="evidence" value="ECO:0007669"/>
    <property type="project" value="TreeGrafter"/>
</dbReference>